<evidence type="ECO:0000313" key="2">
    <source>
        <dbReference type="EMBL" id="CAJ1937545.1"/>
    </source>
</evidence>
<dbReference type="Gramene" id="rna-AYBTSS11_LOCUS8082">
    <property type="protein sequence ID" value="CAJ1937545.1"/>
    <property type="gene ID" value="gene-AYBTSS11_LOCUS8082"/>
</dbReference>
<reference evidence="2" key="1">
    <citation type="submission" date="2023-10" db="EMBL/GenBank/DDBJ databases">
        <authorList>
            <person name="Domelevo Entfellner J.-B."/>
        </authorList>
    </citation>
    <scope>NUCLEOTIDE SEQUENCE</scope>
</reference>
<dbReference type="Proteomes" id="UP001189624">
    <property type="component" value="Chromosome 3"/>
</dbReference>
<organism evidence="2 3">
    <name type="scientific">Sphenostylis stenocarpa</name>
    <dbReference type="NCBI Taxonomy" id="92480"/>
    <lineage>
        <taxon>Eukaryota</taxon>
        <taxon>Viridiplantae</taxon>
        <taxon>Streptophyta</taxon>
        <taxon>Embryophyta</taxon>
        <taxon>Tracheophyta</taxon>
        <taxon>Spermatophyta</taxon>
        <taxon>Magnoliopsida</taxon>
        <taxon>eudicotyledons</taxon>
        <taxon>Gunneridae</taxon>
        <taxon>Pentapetalae</taxon>
        <taxon>rosids</taxon>
        <taxon>fabids</taxon>
        <taxon>Fabales</taxon>
        <taxon>Fabaceae</taxon>
        <taxon>Papilionoideae</taxon>
        <taxon>50 kb inversion clade</taxon>
        <taxon>NPAAA clade</taxon>
        <taxon>indigoferoid/millettioid clade</taxon>
        <taxon>Phaseoleae</taxon>
        <taxon>Sphenostylis</taxon>
    </lineage>
</organism>
<proteinExistence type="predicted"/>
<keyword evidence="3" id="KW-1185">Reference proteome</keyword>
<gene>
    <name evidence="2" type="ORF">AYBTSS11_LOCUS8082</name>
</gene>
<dbReference type="AlphaFoldDB" id="A0AA86S746"/>
<feature type="compositionally biased region" description="Basic and acidic residues" evidence="1">
    <location>
        <begin position="77"/>
        <end position="90"/>
    </location>
</feature>
<name>A0AA86S746_9FABA</name>
<feature type="region of interest" description="Disordered" evidence="1">
    <location>
        <begin position="70"/>
        <end position="90"/>
    </location>
</feature>
<accession>A0AA86S746</accession>
<dbReference type="EMBL" id="OY731400">
    <property type="protein sequence ID" value="CAJ1937545.1"/>
    <property type="molecule type" value="Genomic_DNA"/>
</dbReference>
<protein>
    <submittedName>
        <fullName evidence="2">Uncharacterized protein</fullName>
    </submittedName>
</protein>
<sequence length="90" mass="9109">MSDTAREGGRGGSGAAHSVARVLMVRGYEVFRAGAGRSYGGFGSWRGVAAGWSAARFYGLAVVVGWECGGSGSEGRGAGEMEMKAGDDGE</sequence>
<evidence type="ECO:0000313" key="3">
    <source>
        <dbReference type="Proteomes" id="UP001189624"/>
    </source>
</evidence>
<evidence type="ECO:0000256" key="1">
    <source>
        <dbReference type="SAM" id="MobiDB-lite"/>
    </source>
</evidence>